<dbReference type="InterPro" id="IPR016073">
    <property type="entry name" value="Skp1_comp_POZ"/>
</dbReference>
<dbReference type="EnsemblMetazoa" id="AMIN005525-RA">
    <property type="protein sequence ID" value="AMIN005525-PA"/>
    <property type="gene ID" value="AMIN005525"/>
</dbReference>
<name>A0A182W5B2_9DIPT</name>
<reference evidence="11" key="1">
    <citation type="submission" date="2013-03" db="EMBL/GenBank/DDBJ databases">
        <title>The Genome Sequence of Anopheles minimus MINIMUS1.</title>
        <authorList>
            <consortium name="The Broad Institute Genomics Platform"/>
            <person name="Neafsey D.E."/>
            <person name="Walton C."/>
            <person name="Walker B."/>
            <person name="Young S.K."/>
            <person name="Zeng Q."/>
            <person name="Gargeya S."/>
            <person name="Fitzgerald M."/>
            <person name="Haas B."/>
            <person name="Abouelleil A."/>
            <person name="Allen A.W."/>
            <person name="Alvarado L."/>
            <person name="Arachchi H.M."/>
            <person name="Berlin A.M."/>
            <person name="Chapman S.B."/>
            <person name="Gainer-Dewar J."/>
            <person name="Goldberg J."/>
            <person name="Griggs A."/>
            <person name="Gujja S."/>
            <person name="Hansen M."/>
            <person name="Howarth C."/>
            <person name="Imamovic A."/>
            <person name="Ireland A."/>
            <person name="Larimer J."/>
            <person name="McCowan C."/>
            <person name="Murphy C."/>
            <person name="Pearson M."/>
            <person name="Poon T.W."/>
            <person name="Priest M."/>
            <person name="Roberts A."/>
            <person name="Saif S."/>
            <person name="Shea T."/>
            <person name="Sisk P."/>
            <person name="Sykes S."/>
            <person name="Wortman J."/>
            <person name="Nusbaum C."/>
            <person name="Birren B."/>
        </authorList>
    </citation>
    <scope>NUCLEOTIDE SEQUENCE [LARGE SCALE GENOMIC DNA]</scope>
    <source>
        <strain evidence="11">MINIMUS1</strain>
    </source>
</reference>
<dbReference type="InterPro" id="IPR001232">
    <property type="entry name" value="SKP1-like"/>
</dbReference>
<dbReference type="InterPro" id="IPR016072">
    <property type="entry name" value="Skp1_comp_dimer"/>
</dbReference>
<dbReference type="PIRSF" id="PIRSF028729">
    <property type="entry name" value="E3_ubiquit_lig_SCF_Skp"/>
    <property type="match status" value="1"/>
</dbReference>
<dbReference type="InterPro" id="IPR016897">
    <property type="entry name" value="SKP1"/>
</dbReference>
<sequence>MPTIKLQSSDGEIFDTDVQVAKCSDIIRTMLENLGMDEDTAEVVPLPNVNSAILRKVLEWATYHKDDPIPVEDDDISVWDAEFLKVDQGTLIELIMAANYLCIKGLLDVTCKMVTKMIKGKTTEEIRETFNIDNDFTPAEEELLCKENLWCEEKRAC</sequence>
<evidence type="ECO:0000256" key="7">
    <source>
        <dbReference type="PIRNR" id="PIRNR028729"/>
    </source>
</evidence>
<keyword evidence="11" id="KW-1185">Reference proteome</keyword>
<evidence type="ECO:0000259" key="9">
    <source>
        <dbReference type="Pfam" id="PF03931"/>
    </source>
</evidence>
<evidence type="ECO:0000256" key="3">
    <source>
        <dbReference type="ARBA" id="ARBA00014544"/>
    </source>
</evidence>
<dbReference type="PANTHER" id="PTHR11165">
    <property type="entry name" value="SKP1"/>
    <property type="match status" value="1"/>
</dbReference>
<dbReference type="UniPathway" id="UPA00143"/>
<evidence type="ECO:0000256" key="4">
    <source>
        <dbReference type="ARBA" id="ARBA00022786"/>
    </source>
</evidence>
<comment type="pathway">
    <text evidence="1 7">Protein modification; protein ubiquitination.</text>
</comment>
<dbReference type="InterPro" id="IPR036296">
    <property type="entry name" value="SKP1-like_dim_sf"/>
</dbReference>
<dbReference type="STRING" id="112268.A0A182W5B2"/>
<dbReference type="Pfam" id="PF01466">
    <property type="entry name" value="Skp1"/>
    <property type="match status" value="1"/>
</dbReference>
<dbReference type="Pfam" id="PF03931">
    <property type="entry name" value="Skp1_POZ"/>
    <property type="match status" value="1"/>
</dbReference>
<dbReference type="GO" id="GO:0006511">
    <property type="term" value="P:ubiquitin-dependent protein catabolic process"/>
    <property type="evidence" value="ECO:0007669"/>
    <property type="project" value="InterPro"/>
</dbReference>
<evidence type="ECO:0000313" key="10">
    <source>
        <dbReference type="EnsemblMetazoa" id="AMIN005525-PA"/>
    </source>
</evidence>
<keyword evidence="4 7" id="KW-0833">Ubl conjugation pathway</keyword>
<dbReference type="AlphaFoldDB" id="A0A182W5B2"/>
<dbReference type="SMART" id="SM00512">
    <property type="entry name" value="Skp1"/>
    <property type="match status" value="1"/>
</dbReference>
<dbReference type="Gene3D" id="3.30.710.10">
    <property type="entry name" value="Potassium Channel Kv1.1, Chain A"/>
    <property type="match status" value="1"/>
</dbReference>
<dbReference type="Proteomes" id="UP000075920">
    <property type="component" value="Unassembled WGS sequence"/>
</dbReference>
<evidence type="ECO:0000313" key="11">
    <source>
        <dbReference type="Proteomes" id="UP000075920"/>
    </source>
</evidence>
<evidence type="ECO:0000259" key="8">
    <source>
        <dbReference type="Pfam" id="PF01466"/>
    </source>
</evidence>
<proteinExistence type="inferred from homology"/>
<evidence type="ECO:0000256" key="2">
    <source>
        <dbReference type="ARBA" id="ARBA00009993"/>
    </source>
</evidence>
<dbReference type="InterPro" id="IPR011333">
    <property type="entry name" value="SKP1/BTB/POZ_sf"/>
</dbReference>
<dbReference type="VEuPathDB" id="VectorBase:AMIN005525"/>
<dbReference type="SUPFAM" id="SSF81382">
    <property type="entry name" value="Skp1 dimerisation domain-like"/>
    <property type="match status" value="1"/>
</dbReference>
<dbReference type="GO" id="GO:0016567">
    <property type="term" value="P:protein ubiquitination"/>
    <property type="evidence" value="ECO:0007669"/>
    <property type="project" value="UniProtKB-UniPathway"/>
</dbReference>
<protein>
    <recommendedName>
        <fullName evidence="3">S-phase kinase-associated protein 1</fullName>
    </recommendedName>
    <alternativeName>
        <fullName evidence="6">Cyclin-A/CDK2-associated protein p19</fullName>
    </alternativeName>
    <alternativeName>
        <fullName evidence="5">p19skp1</fullName>
    </alternativeName>
</protein>
<evidence type="ECO:0000256" key="5">
    <source>
        <dbReference type="ARBA" id="ARBA00033118"/>
    </source>
</evidence>
<comment type="similarity">
    <text evidence="2 7">Belongs to the SKP1 family.</text>
</comment>
<feature type="domain" description="SKP1 component POZ" evidence="9">
    <location>
        <begin position="3"/>
        <end position="66"/>
    </location>
</feature>
<organism evidence="10 11">
    <name type="scientific">Anopheles minimus</name>
    <dbReference type="NCBI Taxonomy" id="112268"/>
    <lineage>
        <taxon>Eukaryota</taxon>
        <taxon>Metazoa</taxon>
        <taxon>Ecdysozoa</taxon>
        <taxon>Arthropoda</taxon>
        <taxon>Hexapoda</taxon>
        <taxon>Insecta</taxon>
        <taxon>Pterygota</taxon>
        <taxon>Neoptera</taxon>
        <taxon>Endopterygota</taxon>
        <taxon>Diptera</taxon>
        <taxon>Nematocera</taxon>
        <taxon>Culicoidea</taxon>
        <taxon>Culicidae</taxon>
        <taxon>Anophelinae</taxon>
        <taxon>Anopheles</taxon>
    </lineage>
</organism>
<evidence type="ECO:0000256" key="1">
    <source>
        <dbReference type="ARBA" id="ARBA00004906"/>
    </source>
</evidence>
<dbReference type="FunFam" id="3.30.710.10:FF:000270">
    <property type="entry name" value="S-phase kinase-associated protein 1"/>
    <property type="match status" value="1"/>
</dbReference>
<dbReference type="CDD" id="cd18322">
    <property type="entry name" value="BTB_POZ_SKP1"/>
    <property type="match status" value="1"/>
</dbReference>
<evidence type="ECO:0000256" key="6">
    <source>
        <dbReference type="ARBA" id="ARBA00033452"/>
    </source>
</evidence>
<dbReference type="SUPFAM" id="SSF54695">
    <property type="entry name" value="POZ domain"/>
    <property type="match status" value="1"/>
</dbReference>
<reference evidence="10" key="2">
    <citation type="submission" date="2020-05" db="UniProtKB">
        <authorList>
            <consortium name="EnsemblMetazoa"/>
        </authorList>
    </citation>
    <scope>IDENTIFICATION</scope>
    <source>
        <strain evidence="10">MINIMUS1</strain>
    </source>
</reference>
<feature type="domain" description="SKP1 component dimerisation" evidence="8">
    <location>
        <begin position="104"/>
        <end position="151"/>
    </location>
</feature>
<accession>A0A182W5B2</accession>